<feature type="compositionally biased region" description="Polar residues" evidence="1">
    <location>
        <begin position="59"/>
        <end position="74"/>
    </location>
</feature>
<dbReference type="AlphaFoldDB" id="Q6TKW2"/>
<proteinExistence type="predicted"/>
<evidence type="ECO:0000313" key="2">
    <source>
        <dbReference type="EMBL" id="AAQ96700.1"/>
    </source>
</evidence>
<sequence length="98" mass="10955">MSCIRSVKFHECFINRMRECHSSDDIDVIAIDGKALPHSCDKSRRRRAGFRSLPRLSPALNTTPTHHNLNSSASRHAGNFSLYSRNAIIDSSASMRVA</sequence>
<feature type="region of interest" description="Disordered" evidence="1">
    <location>
        <begin position="52"/>
        <end position="75"/>
    </location>
</feature>
<protein>
    <submittedName>
        <fullName evidence="2">Aec6</fullName>
    </submittedName>
</protein>
<name>Q6TKW2_ECOLX</name>
<gene>
    <name evidence="2" type="primary">aec6</name>
</gene>
<accession>Q6TKW2</accession>
<dbReference type="EMBL" id="AY395687">
    <property type="protein sequence ID" value="AAQ96700.1"/>
    <property type="molecule type" value="Genomic_DNA"/>
</dbReference>
<reference evidence="2" key="1">
    <citation type="submission" date="2003-09" db="EMBL/GenBank/DDBJ databases">
        <title>Implication in the virulence of the avian pathogenic strain BEN2908 of a genomic island located near aspV.</title>
        <authorList>
            <person name="Schouler C."/>
            <person name="Refour P."/>
            <person name="Germon P."/>
            <person name="Moulin Schouleur M."/>
        </authorList>
    </citation>
    <scope>NUCLEOTIDE SEQUENCE</scope>
    <source>
        <strain evidence="2">BEN2908</strain>
    </source>
</reference>
<organism evidence="2">
    <name type="scientific">Escherichia coli</name>
    <dbReference type="NCBI Taxonomy" id="562"/>
    <lineage>
        <taxon>Bacteria</taxon>
        <taxon>Pseudomonadati</taxon>
        <taxon>Pseudomonadota</taxon>
        <taxon>Gammaproteobacteria</taxon>
        <taxon>Enterobacterales</taxon>
        <taxon>Enterobacteriaceae</taxon>
        <taxon>Escherichia</taxon>
    </lineage>
</organism>
<evidence type="ECO:0000256" key="1">
    <source>
        <dbReference type="SAM" id="MobiDB-lite"/>
    </source>
</evidence>